<reference evidence="2" key="1">
    <citation type="submission" date="2023-11" db="EMBL/GenBank/DDBJ databases">
        <title>Genome assemblies of two species of porcelain crab, Petrolisthes cinctipes and Petrolisthes manimaculis (Anomura: Porcellanidae).</title>
        <authorList>
            <person name="Angst P."/>
        </authorList>
    </citation>
    <scope>NUCLEOTIDE SEQUENCE</scope>
    <source>
        <strain evidence="2">PB745_02</strain>
        <tissue evidence="2">Gill</tissue>
    </source>
</reference>
<dbReference type="Pfam" id="PF00078">
    <property type="entry name" value="RVT_1"/>
    <property type="match status" value="1"/>
</dbReference>
<protein>
    <recommendedName>
        <fullName evidence="1">Reverse transcriptase domain-containing protein</fullName>
    </recommendedName>
</protein>
<gene>
    <name evidence="2" type="ORF">Pmani_003044</name>
</gene>
<dbReference type="InterPro" id="IPR000477">
    <property type="entry name" value="RT_dom"/>
</dbReference>
<evidence type="ECO:0000259" key="1">
    <source>
        <dbReference type="PROSITE" id="PS50878"/>
    </source>
</evidence>
<proteinExistence type="predicted"/>
<dbReference type="PANTHER" id="PTHR47027">
    <property type="entry name" value="REVERSE TRANSCRIPTASE DOMAIN-CONTAINING PROTEIN"/>
    <property type="match status" value="1"/>
</dbReference>
<dbReference type="SUPFAM" id="SSF56672">
    <property type="entry name" value="DNA/RNA polymerases"/>
    <property type="match status" value="1"/>
</dbReference>
<sequence length="254" mass="29200">MEPVIRGLLREEQSGFTKGRGCSDQIFVVRHLMQQANEMKASLSLCFVDFQKAFDSVSRGMMKKVLRHYGIPEWLVKLVEDLHEGTFWKVMVDGSLSDAFEVKSGVIQGGILSPLLFIMVIDYVMRKVAEETNAGIIWKDERKLVDLDYADDIVLINEGVDKTQRVLDCLIRLSRWKWLGHVYRKEGEIVRGTPGWQMRGKSGRGRPSETWVRTMTREAGVECWSDLEELAQDNWWWREFIEALCIPLGATGID</sequence>
<dbReference type="CDD" id="cd01650">
    <property type="entry name" value="RT_nLTR_like"/>
    <property type="match status" value="1"/>
</dbReference>
<dbReference type="Proteomes" id="UP001292094">
    <property type="component" value="Unassembled WGS sequence"/>
</dbReference>
<evidence type="ECO:0000313" key="2">
    <source>
        <dbReference type="EMBL" id="KAK4326442.1"/>
    </source>
</evidence>
<dbReference type="AlphaFoldDB" id="A0AAE1QJR3"/>
<evidence type="ECO:0000313" key="3">
    <source>
        <dbReference type="Proteomes" id="UP001292094"/>
    </source>
</evidence>
<name>A0AAE1QJR3_9EUCA</name>
<keyword evidence="3" id="KW-1185">Reference proteome</keyword>
<comment type="caution">
    <text evidence="2">The sequence shown here is derived from an EMBL/GenBank/DDBJ whole genome shotgun (WGS) entry which is preliminary data.</text>
</comment>
<dbReference type="EMBL" id="JAWZYT010000217">
    <property type="protein sequence ID" value="KAK4326442.1"/>
    <property type="molecule type" value="Genomic_DNA"/>
</dbReference>
<organism evidence="2 3">
    <name type="scientific">Petrolisthes manimaculis</name>
    <dbReference type="NCBI Taxonomy" id="1843537"/>
    <lineage>
        <taxon>Eukaryota</taxon>
        <taxon>Metazoa</taxon>
        <taxon>Ecdysozoa</taxon>
        <taxon>Arthropoda</taxon>
        <taxon>Crustacea</taxon>
        <taxon>Multicrustacea</taxon>
        <taxon>Malacostraca</taxon>
        <taxon>Eumalacostraca</taxon>
        <taxon>Eucarida</taxon>
        <taxon>Decapoda</taxon>
        <taxon>Pleocyemata</taxon>
        <taxon>Anomura</taxon>
        <taxon>Galatheoidea</taxon>
        <taxon>Porcellanidae</taxon>
        <taxon>Petrolisthes</taxon>
    </lineage>
</organism>
<dbReference type="PROSITE" id="PS50878">
    <property type="entry name" value="RT_POL"/>
    <property type="match status" value="1"/>
</dbReference>
<dbReference type="PANTHER" id="PTHR47027:SF20">
    <property type="entry name" value="REVERSE TRANSCRIPTASE-LIKE PROTEIN WITH RNA-DIRECTED DNA POLYMERASE DOMAIN"/>
    <property type="match status" value="1"/>
</dbReference>
<accession>A0AAE1QJR3</accession>
<feature type="domain" description="Reverse transcriptase" evidence="1">
    <location>
        <begin position="1"/>
        <end position="216"/>
    </location>
</feature>
<dbReference type="GO" id="GO:0071897">
    <property type="term" value="P:DNA biosynthetic process"/>
    <property type="evidence" value="ECO:0007669"/>
    <property type="project" value="UniProtKB-ARBA"/>
</dbReference>
<dbReference type="InterPro" id="IPR043502">
    <property type="entry name" value="DNA/RNA_pol_sf"/>
</dbReference>